<dbReference type="Proteomes" id="UP000735302">
    <property type="component" value="Unassembled WGS sequence"/>
</dbReference>
<dbReference type="EMBL" id="BLXT01000264">
    <property type="protein sequence ID" value="GFN75279.1"/>
    <property type="molecule type" value="Genomic_DNA"/>
</dbReference>
<dbReference type="GO" id="GO:0004467">
    <property type="term" value="F:long-chain fatty acid-CoA ligase activity"/>
    <property type="evidence" value="ECO:0007669"/>
    <property type="project" value="UniProtKB-EC"/>
</dbReference>
<evidence type="ECO:0000259" key="8">
    <source>
        <dbReference type="Pfam" id="PF00501"/>
    </source>
</evidence>
<dbReference type="Gene3D" id="3.30.300.30">
    <property type="match status" value="1"/>
</dbReference>
<dbReference type="InterPro" id="IPR045851">
    <property type="entry name" value="AMP-bd_C_sf"/>
</dbReference>
<dbReference type="InterPro" id="IPR042099">
    <property type="entry name" value="ANL_N_sf"/>
</dbReference>
<evidence type="ECO:0000256" key="7">
    <source>
        <dbReference type="ARBA" id="ARBA00048666"/>
    </source>
</evidence>
<gene>
    <name evidence="10" type="ORF">PoB_000178500</name>
</gene>
<evidence type="ECO:0000256" key="5">
    <source>
        <dbReference type="ARBA" id="ARBA00036527"/>
    </source>
</evidence>
<accession>A0AAV3XXY4</accession>
<dbReference type="GO" id="GO:0005789">
    <property type="term" value="C:endoplasmic reticulum membrane"/>
    <property type="evidence" value="ECO:0007669"/>
    <property type="project" value="TreeGrafter"/>
</dbReference>
<feature type="domain" description="AMP-dependent synthetase/ligase" evidence="8">
    <location>
        <begin position="59"/>
        <end position="395"/>
    </location>
</feature>
<dbReference type="PANTHER" id="PTHR43107">
    <property type="entry name" value="LONG-CHAIN FATTY ACID TRANSPORT PROTEIN"/>
    <property type="match status" value="1"/>
</dbReference>
<feature type="domain" description="AMP-binding enzyme C-terminal" evidence="9">
    <location>
        <begin position="505"/>
        <end position="584"/>
    </location>
</feature>
<dbReference type="InterPro" id="IPR000873">
    <property type="entry name" value="AMP-dep_synth/lig_dom"/>
</dbReference>
<dbReference type="Pfam" id="PF00501">
    <property type="entry name" value="AMP-binding"/>
    <property type="match status" value="1"/>
</dbReference>
<proteinExistence type="inferred from homology"/>
<evidence type="ECO:0000256" key="2">
    <source>
        <dbReference type="ARBA" id="ARBA00022598"/>
    </source>
</evidence>
<evidence type="ECO:0000256" key="6">
    <source>
        <dbReference type="ARBA" id="ARBA00041297"/>
    </source>
</evidence>
<dbReference type="GO" id="GO:0005324">
    <property type="term" value="F:long-chain fatty acid transmembrane transporter activity"/>
    <property type="evidence" value="ECO:0007669"/>
    <property type="project" value="TreeGrafter"/>
</dbReference>
<keyword evidence="3" id="KW-0443">Lipid metabolism</keyword>
<dbReference type="InterPro" id="IPR020845">
    <property type="entry name" value="AMP-binding_CS"/>
</dbReference>
<organism evidence="10 11">
    <name type="scientific">Plakobranchus ocellatus</name>
    <dbReference type="NCBI Taxonomy" id="259542"/>
    <lineage>
        <taxon>Eukaryota</taxon>
        <taxon>Metazoa</taxon>
        <taxon>Spiralia</taxon>
        <taxon>Lophotrochozoa</taxon>
        <taxon>Mollusca</taxon>
        <taxon>Gastropoda</taxon>
        <taxon>Heterobranchia</taxon>
        <taxon>Euthyneura</taxon>
        <taxon>Panpulmonata</taxon>
        <taxon>Sacoglossa</taxon>
        <taxon>Placobranchoidea</taxon>
        <taxon>Plakobranchidae</taxon>
        <taxon>Plakobranchus</taxon>
    </lineage>
</organism>
<dbReference type="Gene3D" id="3.40.50.12780">
    <property type="entry name" value="N-terminal domain of ligase-like"/>
    <property type="match status" value="1"/>
</dbReference>
<evidence type="ECO:0000259" key="9">
    <source>
        <dbReference type="Pfam" id="PF13193"/>
    </source>
</evidence>
<evidence type="ECO:0000313" key="10">
    <source>
        <dbReference type="EMBL" id="GFN75279.1"/>
    </source>
</evidence>
<comment type="similarity">
    <text evidence="1">Belongs to the ATP-dependent AMP-binding enzyme family.</text>
</comment>
<evidence type="ECO:0000256" key="1">
    <source>
        <dbReference type="ARBA" id="ARBA00006432"/>
    </source>
</evidence>
<dbReference type="Pfam" id="PF13193">
    <property type="entry name" value="AMP-binding_C"/>
    <property type="match status" value="1"/>
</dbReference>
<protein>
    <recommendedName>
        <fullName evidence="4">long-chain-fatty-acid--CoA ligase</fullName>
        <ecNumber evidence="4">6.2.1.3</ecNumber>
    </recommendedName>
    <alternativeName>
        <fullName evidence="6">Long-chain-fatty-acid--CoA ligase</fullName>
    </alternativeName>
</protein>
<keyword evidence="3" id="KW-0276">Fatty acid metabolism</keyword>
<dbReference type="AlphaFoldDB" id="A0AAV3XXY4"/>
<dbReference type="InterPro" id="IPR025110">
    <property type="entry name" value="AMP-bd_C"/>
</dbReference>
<comment type="caution">
    <text evidence="10">The sequence shown here is derived from an EMBL/GenBank/DDBJ whole genome shotgun (WGS) entry which is preliminary data.</text>
</comment>
<keyword evidence="11" id="KW-1185">Reference proteome</keyword>
<comment type="catalytic activity">
    <reaction evidence="5">
        <text>a very long-chain fatty acid + ATP + CoA = a very long-chain fatty acyl-CoA + AMP + diphosphate</text>
        <dbReference type="Rhea" id="RHEA:54536"/>
        <dbReference type="ChEBI" id="CHEBI:30616"/>
        <dbReference type="ChEBI" id="CHEBI:33019"/>
        <dbReference type="ChEBI" id="CHEBI:57287"/>
        <dbReference type="ChEBI" id="CHEBI:58950"/>
        <dbReference type="ChEBI" id="CHEBI:138261"/>
        <dbReference type="ChEBI" id="CHEBI:456215"/>
    </reaction>
    <physiologicalReaction direction="left-to-right" evidence="5">
        <dbReference type="Rhea" id="RHEA:54537"/>
    </physiologicalReaction>
</comment>
<evidence type="ECO:0000256" key="3">
    <source>
        <dbReference type="ARBA" id="ARBA00022832"/>
    </source>
</evidence>
<evidence type="ECO:0000313" key="11">
    <source>
        <dbReference type="Proteomes" id="UP000735302"/>
    </source>
</evidence>
<keyword evidence="2" id="KW-0436">Ligase</keyword>
<comment type="catalytic activity">
    <reaction evidence="7">
        <text>tetracosanoate + ATP + CoA = tetracosanoyl-CoA + AMP + diphosphate</text>
        <dbReference type="Rhea" id="RHEA:33639"/>
        <dbReference type="ChEBI" id="CHEBI:30616"/>
        <dbReference type="ChEBI" id="CHEBI:31014"/>
        <dbReference type="ChEBI" id="CHEBI:33019"/>
        <dbReference type="ChEBI" id="CHEBI:57287"/>
        <dbReference type="ChEBI" id="CHEBI:65052"/>
        <dbReference type="ChEBI" id="CHEBI:456215"/>
    </reaction>
    <physiologicalReaction direction="left-to-right" evidence="7">
        <dbReference type="Rhea" id="RHEA:33640"/>
    </physiologicalReaction>
</comment>
<name>A0AAV3XXY4_9GAST</name>
<reference evidence="10 11" key="1">
    <citation type="journal article" date="2021" name="Elife">
        <title>Chloroplast acquisition without the gene transfer in kleptoplastic sea slugs, Plakobranchus ocellatus.</title>
        <authorList>
            <person name="Maeda T."/>
            <person name="Takahashi S."/>
            <person name="Yoshida T."/>
            <person name="Shimamura S."/>
            <person name="Takaki Y."/>
            <person name="Nagai Y."/>
            <person name="Toyoda A."/>
            <person name="Suzuki Y."/>
            <person name="Arimoto A."/>
            <person name="Ishii H."/>
            <person name="Satoh N."/>
            <person name="Nishiyama T."/>
            <person name="Hasebe M."/>
            <person name="Maruyama T."/>
            <person name="Minagawa J."/>
            <person name="Obokata J."/>
            <person name="Shigenobu S."/>
        </authorList>
    </citation>
    <scope>NUCLEOTIDE SEQUENCE [LARGE SCALE GENOMIC DNA]</scope>
</reference>
<dbReference type="PROSITE" id="PS00455">
    <property type="entry name" value="AMP_BINDING"/>
    <property type="match status" value="1"/>
</dbReference>
<evidence type="ECO:0000256" key="4">
    <source>
        <dbReference type="ARBA" id="ARBA00026121"/>
    </source>
</evidence>
<dbReference type="GO" id="GO:0005886">
    <property type="term" value="C:plasma membrane"/>
    <property type="evidence" value="ECO:0007669"/>
    <property type="project" value="TreeGrafter"/>
</dbReference>
<sequence length="632" mass="70737">MFLTIIAATAVAITLASLMVVALLYPGIYRDVYTIIVFMRIVRLVKRSCTKPKFIIDRFEEVVAQHPDKIFLVFHKKRFSYATVDSQANRVARVLTSLGFRAGDTLALIMSNEPAFIWIYLGVQKIGGRIALVNHHLMAEGLRHSIVSCAPKMVLVGDGLDEYLPARVEALEPALDIPVYTYNPMSPTADTKKGSPASGLPCFSTLMVNTSADAVSPRLRAEVRLSDPGAFIFTSGTTGLPKPAIITQKKMIVTSHSYSPVGFSSNEILYLTLPLYHASALNLALLNVISAGATIVLREKFSVSQFWHDCVEHDVTCFQYIGEMLRYLVNSPRVPEEKQHKVWAVVGNGLRADIWDEFKKRFQVDHIYEFYGATEVPATMINLFNVPGSVGRLSPLLSRLMNLILVKIDDESGELYRNAEGKCQPIQPGSNGVMLLKLSSKVQFDGYLGPAADTRKRIVNDVLEDGDFYVNTNDVFFLDGNYNLFFKDRVGDSFRWKGENVSTAEVSNVMNTASFIQDTNVYGVKVQGCEGRAGMAAVNLKSNEEVDTEKLEELSKICRTKLPGYARPRFLRFQRQMSLTSTFKQQKTDLLREGYDPQVVQEPLFYLDRAKDEFKELDETAYKKITLGEIAL</sequence>
<dbReference type="EC" id="6.2.1.3" evidence="4"/>
<dbReference type="SUPFAM" id="SSF56801">
    <property type="entry name" value="Acetyl-CoA synthetase-like"/>
    <property type="match status" value="1"/>
</dbReference>
<dbReference type="PANTHER" id="PTHR43107:SF22">
    <property type="entry name" value="VERY LONG-CHAIN ACYL-COA SYNTHETASE"/>
    <property type="match status" value="1"/>
</dbReference>
<dbReference type="GO" id="GO:0044539">
    <property type="term" value="P:long-chain fatty acid import into cell"/>
    <property type="evidence" value="ECO:0007669"/>
    <property type="project" value="TreeGrafter"/>
</dbReference>
<dbReference type="FunFam" id="3.30.300.30:FF:000002">
    <property type="entry name" value="Long-chain fatty acid transport protein 1"/>
    <property type="match status" value="1"/>
</dbReference>